<keyword evidence="3" id="KW-1185">Reference proteome</keyword>
<reference evidence="2 3" key="1">
    <citation type="journal article" date="2019" name="Sci. Data">
        <title>Hybrid genome assembly and annotation of Danionella translucida.</title>
        <authorList>
            <person name="Kadobianskyi M."/>
            <person name="Schulze L."/>
            <person name="Schuelke M."/>
            <person name="Judkewitz B."/>
        </authorList>
    </citation>
    <scope>NUCLEOTIDE SEQUENCE [LARGE SCALE GENOMIC DNA]</scope>
    <source>
        <strain evidence="2 3">Bolton</strain>
    </source>
</reference>
<evidence type="ECO:0000313" key="3">
    <source>
        <dbReference type="Proteomes" id="UP000316079"/>
    </source>
</evidence>
<dbReference type="EMBL" id="SRMA01011868">
    <property type="protein sequence ID" value="TRZ03286.1"/>
    <property type="molecule type" value="Genomic_DNA"/>
</dbReference>
<name>A0A553RM91_9TELE</name>
<gene>
    <name evidence="2" type="ORF">DNTS_006715</name>
</gene>
<proteinExistence type="predicted"/>
<comment type="caution">
    <text evidence="2">The sequence shown here is derived from an EMBL/GenBank/DDBJ whole genome shotgun (WGS) entry which is preliminary data.</text>
</comment>
<reference evidence="2" key="2">
    <citation type="submission" date="2019-04" db="EMBL/GenBank/DDBJ databases">
        <authorList>
            <person name="Kadobianskyi M."/>
            <person name="Schulze L."/>
            <person name="Schuelke M."/>
            <person name="Judkewitz B."/>
        </authorList>
    </citation>
    <scope>NUCLEOTIDE SEQUENCE</scope>
    <source>
        <strain evidence="2">Bolton</strain>
        <tissue evidence="2">Whole-body</tissue>
    </source>
</reference>
<dbReference type="AlphaFoldDB" id="A0A553RM91"/>
<protein>
    <submittedName>
        <fullName evidence="2">Uncharacterized protein</fullName>
    </submittedName>
</protein>
<feature type="region of interest" description="Disordered" evidence="1">
    <location>
        <begin position="1"/>
        <end position="26"/>
    </location>
</feature>
<dbReference type="EMBL" id="SRMA01011868">
    <property type="protein sequence ID" value="TRZ03285.1"/>
    <property type="molecule type" value="Genomic_DNA"/>
</dbReference>
<sequence>MDMRMCLQKRRRNPPKNCLSERRTPMQNNKWKLRLQMRKMEKRAVRKRKQK</sequence>
<accession>A0A553RM91</accession>
<evidence type="ECO:0000256" key="1">
    <source>
        <dbReference type="SAM" id="MobiDB-lite"/>
    </source>
</evidence>
<dbReference type="EMBL" id="SRMA01011868">
    <property type="protein sequence ID" value="TRZ03284.1"/>
    <property type="molecule type" value="Genomic_DNA"/>
</dbReference>
<evidence type="ECO:0000313" key="2">
    <source>
        <dbReference type="EMBL" id="TRZ03285.1"/>
    </source>
</evidence>
<dbReference type="Proteomes" id="UP000316079">
    <property type="component" value="Unassembled WGS sequence"/>
</dbReference>
<organism evidence="2 3">
    <name type="scientific">Danionella cerebrum</name>
    <dbReference type="NCBI Taxonomy" id="2873325"/>
    <lineage>
        <taxon>Eukaryota</taxon>
        <taxon>Metazoa</taxon>
        <taxon>Chordata</taxon>
        <taxon>Craniata</taxon>
        <taxon>Vertebrata</taxon>
        <taxon>Euteleostomi</taxon>
        <taxon>Actinopterygii</taxon>
        <taxon>Neopterygii</taxon>
        <taxon>Teleostei</taxon>
        <taxon>Ostariophysi</taxon>
        <taxon>Cypriniformes</taxon>
        <taxon>Danionidae</taxon>
        <taxon>Danioninae</taxon>
        <taxon>Danionella</taxon>
    </lineage>
</organism>